<evidence type="ECO:0000313" key="15">
    <source>
        <dbReference type="Proteomes" id="UP001147695"/>
    </source>
</evidence>
<dbReference type="InterPro" id="IPR002993">
    <property type="entry name" value="ODC_AZ"/>
</dbReference>
<dbReference type="GO" id="GO:0005634">
    <property type="term" value="C:nucleus"/>
    <property type="evidence" value="ECO:0007669"/>
    <property type="project" value="UniProtKB-SubCell"/>
</dbReference>
<dbReference type="GO" id="GO:0006397">
    <property type="term" value="P:mRNA processing"/>
    <property type="evidence" value="ECO:0007669"/>
    <property type="project" value="InterPro"/>
</dbReference>
<dbReference type="Pfam" id="PF13696">
    <property type="entry name" value="zf-CCHC_2"/>
    <property type="match status" value="1"/>
</dbReference>
<feature type="domain" description="CCHC-type" evidence="12">
    <location>
        <begin position="183"/>
        <end position="197"/>
    </location>
</feature>
<dbReference type="InterPro" id="IPR038581">
    <property type="entry name" value="ODC_AZ_sf"/>
</dbReference>
<gene>
    <name evidence="14" type="ORF">N7452_005821</name>
</gene>
<evidence type="ECO:0000256" key="10">
    <source>
        <dbReference type="PROSITE-ProRule" id="PRU00047"/>
    </source>
</evidence>
<accession>A0A9W9UFF6</accession>
<evidence type="ECO:0000256" key="11">
    <source>
        <dbReference type="SAM" id="MobiDB-lite"/>
    </source>
</evidence>
<dbReference type="PANTHER" id="PTHR15439:SF0">
    <property type="entry name" value="CELL DIVISION CYCLE AND APOPTOSIS REGULATOR PROTEIN 1-RELATED"/>
    <property type="match status" value="1"/>
</dbReference>
<dbReference type="PANTHER" id="PTHR15439">
    <property type="entry name" value="RETINOBLASTOMA-BINDING PROTEIN 6"/>
    <property type="match status" value="1"/>
</dbReference>
<evidence type="ECO:0000256" key="7">
    <source>
        <dbReference type="ARBA" id="ARBA00022771"/>
    </source>
</evidence>
<dbReference type="Gene3D" id="3.40.630.60">
    <property type="match status" value="1"/>
</dbReference>
<dbReference type="GO" id="GO:0006511">
    <property type="term" value="P:ubiquitin-dependent protein catabolic process"/>
    <property type="evidence" value="ECO:0007669"/>
    <property type="project" value="TreeGrafter"/>
</dbReference>
<organism evidence="14 15">
    <name type="scientific">Penicillium brevicompactum</name>
    <dbReference type="NCBI Taxonomy" id="5074"/>
    <lineage>
        <taxon>Eukaryota</taxon>
        <taxon>Fungi</taxon>
        <taxon>Dikarya</taxon>
        <taxon>Ascomycota</taxon>
        <taxon>Pezizomycotina</taxon>
        <taxon>Eurotiomycetes</taxon>
        <taxon>Eurotiomycetidae</taxon>
        <taxon>Eurotiales</taxon>
        <taxon>Aspergillaceae</taxon>
        <taxon>Penicillium</taxon>
    </lineage>
</organism>
<dbReference type="GO" id="GO:0008270">
    <property type="term" value="F:zinc ion binding"/>
    <property type="evidence" value="ECO:0007669"/>
    <property type="project" value="UniProtKB-KW"/>
</dbReference>
<dbReference type="SMART" id="SM01180">
    <property type="entry name" value="DWNN"/>
    <property type="match status" value="1"/>
</dbReference>
<evidence type="ECO:0000256" key="3">
    <source>
        <dbReference type="ARBA" id="ARBA00008796"/>
    </source>
</evidence>
<name>A0A9W9UFF6_PENBR</name>
<feature type="compositionally biased region" description="Basic and acidic residues" evidence="11">
    <location>
        <begin position="392"/>
        <end position="411"/>
    </location>
</feature>
<dbReference type="InterPro" id="IPR001878">
    <property type="entry name" value="Znf_CCHC"/>
</dbReference>
<evidence type="ECO:0000256" key="2">
    <source>
        <dbReference type="ARBA" id="ARBA00004123"/>
    </source>
</evidence>
<dbReference type="InterPro" id="IPR025829">
    <property type="entry name" value="Zn_knuckle_CX2CX3GHX4C"/>
</dbReference>
<feature type="compositionally biased region" description="Low complexity" evidence="11">
    <location>
        <begin position="419"/>
        <end position="428"/>
    </location>
</feature>
<feature type="domain" description="DWNN" evidence="13">
    <location>
        <begin position="5"/>
        <end position="78"/>
    </location>
</feature>
<comment type="caution">
    <text evidence="14">The sequence shown here is derived from an EMBL/GenBank/DDBJ whole genome shotgun (WGS) entry which is preliminary data.</text>
</comment>
<keyword evidence="8" id="KW-0862">Zinc</keyword>
<dbReference type="SUPFAM" id="SSF57756">
    <property type="entry name" value="Retrovirus zinc finger-like domains"/>
    <property type="match status" value="1"/>
</dbReference>
<protein>
    <recommendedName>
        <fullName evidence="16">Ornithine decarboxylase antizyme</fullName>
    </recommendedName>
</protein>
<feature type="region of interest" description="Disordered" evidence="11">
    <location>
        <begin position="214"/>
        <end position="242"/>
    </location>
</feature>
<dbReference type="InterPro" id="IPR016181">
    <property type="entry name" value="Acyl_CoA_acyltransferase"/>
</dbReference>
<keyword evidence="7 10" id="KW-0863">Zinc-finger</keyword>
<evidence type="ECO:0000259" key="12">
    <source>
        <dbReference type="PROSITE" id="PS50158"/>
    </source>
</evidence>
<evidence type="ECO:0000256" key="8">
    <source>
        <dbReference type="ARBA" id="ARBA00022833"/>
    </source>
</evidence>
<dbReference type="InterPro" id="IPR033489">
    <property type="entry name" value="RBBP6"/>
</dbReference>
<dbReference type="GO" id="GO:0075523">
    <property type="term" value="P:viral translational frameshifting"/>
    <property type="evidence" value="ECO:0007669"/>
    <property type="project" value="UniProtKB-KW"/>
</dbReference>
<proteinExistence type="inferred from homology"/>
<dbReference type="PROSITE" id="PS50158">
    <property type="entry name" value="ZF_CCHC"/>
    <property type="match status" value="1"/>
</dbReference>
<dbReference type="InterPro" id="IPR036875">
    <property type="entry name" value="Znf_CCHC_sf"/>
</dbReference>
<evidence type="ECO:0000256" key="1">
    <source>
        <dbReference type="ARBA" id="ARBA00002307"/>
    </source>
</evidence>
<comment type="subcellular location">
    <subcellularLocation>
        <location evidence="2">Nucleus</location>
    </subcellularLocation>
</comment>
<feature type="compositionally biased region" description="Polar residues" evidence="11">
    <location>
        <begin position="101"/>
        <end position="118"/>
    </location>
</feature>
<feature type="region of interest" description="Disordered" evidence="11">
    <location>
        <begin position="317"/>
        <end position="428"/>
    </location>
</feature>
<dbReference type="Gene3D" id="4.10.60.10">
    <property type="entry name" value="Zinc finger, CCHC-type"/>
    <property type="match status" value="1"/>
</dbReference>
<feature type="region of interest" description="Disordered" evidence="11">
    <location>
        <begin position="566"/>
        <end position="588"/>
    </location>
</feature>
<sequence length="793" mass="86466">MSSSVHFKFKSSKEPSRVTFDGTGISVFELKREIISQSRLGDGSDFELSIYNEDTREEYDDDTTIIPRSTSVVARRLPAARPGKGGAARYVSGKMPVNARIGTNQPSTSRTMPGTGQSVNNNVLELNNAQTEEEKINALFNLQASQWQEQQNEMANATPVQFARGKPKPLNVPDHPPPPGYLCYRCREKGHWIQACPTNNDPKFDGKYRVKRSTGIPRSLQTKVEKPESLAPDGSTEEARNTGVMVNADGDFVIAKPDKAAWELYQEKTKASAAAAAGSGRGGGEQSTAGARLGGVLLDNLTPDDEAASKIKVYEAEKAEAKKEKEKQPAAQDGTPVPETQTEPKPANKEESPSNQAPDTTPPQSKKRPAEDEPTNEEDSPDSESGNAAKKQKGEEQSKTPEQETATKDDGAAASGAAPNFNPGMPFNGFPPMPGMPMMPFSGPGFGNDPMGFMNPMAMGAAGGFPNGMNPGWNPMNMPFNPAMFDQNTGMPNGFPNMFNGDPSMMFPMQNGFQGQQGAGMNNFSNQQRTAFSTPYSREEDSPYFRQPVNPQLAIKCSGFWTKNLSPSSPPATAWSRPPPRSTASITALPWAPGYSGIPEVPSGPKSSLQRPPRDIASERTWAGNQCPEYKGEATQTIPEECERLFCDKLSSIFLGEGTFVRQESLGMGAFTAHKTGHDIQRWIEVWDYASDAIYRGFVAEHNGERTMFVFFDRALDHGLKSGLIALFELAEIDTFGCSQIVACVSRSQRADEMELVRSLGWCGFNLTTLEPWMTSEDQGCLSDEWLFLVAEV</sequence>
<keyword evidence="5" id="KW-0479">Metal-binding</keyword>
<dbReference type="GO" id="GO:0016567">
    <property type="term" value="P:protein ubiquitination"/>
    <property type="evidence" value="ECO:0007669"/>
    <property type="project" value="InterPro"/>
</dbReference>
<comment type="subunit">
    <text evidence="4">Interacts with ODC and thereby sterically blocks ODC homodimerization.</text>
</comment>
<feature type="region of interest" description="Disordered" evidence="11">
    <location>
        <begin position="98"/>
        <end position="118"/>
    </location>
</feature>
<evidence type="ECO:0000256" key="4">
    <source>
        <dbReference type="ARBA" id="ARBA00011486"/>
    </source>
</evidence>
<comment type="function">
    <text evidence="1">Ornithine decarboxylase (ODC) antizyme protein that negatively regulates ODC activity and intracellular polyamine biosynthesis in response to increased intracellular polyamine levels. Binds to ODC monomers, inhibiting the assembly of the functional ODC homodimer, and targets the monomers for ubiquitin-independent proteolytic destruction by the 26S proteasome.</text>
</comment>
<dbReference type="EMBL" id="JAPZBQ010000003">
    <property type="protein sequence ID" value="KAJ5339093.1"/>
    <property type="molecule type" value="Genomic_DNA"/>
</dbReference>
<dbReference type="Gene3D" id="3.10.20.90">
    <property type="entry name" value="Phosphatidylinositol 3-kinase Catalytic Subunit, Chain A, domain 1"/>
    <property type="match status" value="1"/>
</dbReference>
<evidence type="ECO:0000256" key="6">
    <source>
        <dbReference type="ARBA" id="ARBA00022758"/>
    </source>
</evidence>
<dbReference type="Pfam" id="PF02100">
    <property type="entry name" value="ODC_AZ"/>
    <property type="match status" value="1"/>
</dbReference>
<evidence type="ECO:0000313" key="14">
    <source>
        <dbReference type="EMBL" id="KAJ5339093.1"/>
    </source>
</evidence>
<reference evidence="14" key="2">
    <citation type="journal article" date="2023" name="IMA Fungus">
        <title>Comparative genomic study of the Penicillium genus elucidates a diverse pangenome and 15 lateral gene transfer events.</title>
        <authorList>
            <person name="Petersen C."/>
            <person name="Sorensen T."/>
            <person name="Nielsen M.R."/>
            <person name="Sondergaard T.E."/>
            <person name="Sorensen J.L."/>
            <person name="Fitzpatrick D.A."/>
            <person name="Frisvad J.C."/>
            <person name="Nielsen K.L."/>
        </authorList>
    </citation>
    <scope>NUCLEOTIDE SEQUENCE</scope>
    <source>
        <strain evidence="14">IBT 35673</strain>
    </source>
</reference>
<dbReference type="Proteomes" id="UP001147695">
    <property type="component" value="Unassembled WGS sequence"/>
</dbReference>
<dbReference type="SUPFAM" id="SSF55729">
    <property type="entry name" value="Acyl-CoA N-acyltransferases (Nat)"/>
    <property type="match status" value="1"/>
</dbReference>
<dbReference type="AlphaFoldDB" id="A0A9W9UFF6"/>
<evidence type="ECO:0000256" key="5">
    <source>
        <dbReference type="ARBA" id="ARBA00022723"/>
    </source>
</evidence>
<feature type="compositionally biased region" description="Basic and acidic residues" evidence="11">
    <location>
        <begin position="317"/>
        <end position="328"/>
    </location>
</feature>
<keyword evidence="6" id="KW-0688">Ribosomal frameshifting</keyword>
<dbReference type="GO" id="GO:0003676">
    <property type="term" value="F:nucleic acid binding"/>
    <property type="evidence" value="ECO:0007669"/>
    <property type="project" value="InterPro"/>
</dbReference>
<evidence type="ECO:0000256" key="9">
    <source>
        <dbReference type="ARBA" id="ARBA00023242"/>
    </source>
</evidence>
<comment type="similarity">
    <text evidence="3">Belongs to the ODC antizyme family.</text>
</comment>
<dbReference type="PROSITE" id="PS51282">
    <property type="entry name" value="DWNN"/>
    <property type="match status" value="1"/>
</dbReference>
<feature type="compositionally biased region" description="Acidic residues" evidence="11">
    <location>
        <begin position="372"/>
        <end position="382"/>
    </location>
</feature>
<dbReference type="Pfam" id="PF08783">
    <property type="entry name" value="DWNN"/>
    <property type="match status" value="1"/>
</dbReference>
<dbReference type="GO" id="GO:0061630">
    <property type="term" value="F:ubiquitin protein ligase activity"/>
    <property type="evidence" value="ECO:0007669"/>
    <property type="project" value="InterPro"/>
</dbReference>
<reference evidence="14" key="1">
    <citation type="submission" date="2022-12" db="EMBL/GenBank/DDBJ databases">
        <authorList>
            <person name="Petersen C."/>
        </authorList>
    </citation>
    <scope>NUCLEOTIDE SEQUENCE</scope>
    <source>
        <strain evidence="14">IBT 35673</strain>
    </source>
</reference>
<feature type="compositionally biased region" description="Polar residues" evidence="11">
    <location>
        <begin position="353"/>
        <end position="364"/>
    </location>
</feature>
<dbReference type="GO" id="GO:0008073">
    <property type="term" value="F:ornithine decarboxylase inhibitor activity"/>
    <property type="evidence" value="ECO:0007669"/>
    <property type="project" value="InterPro"/>
</dbReference>
<evidence type="ECO:0000259" key="13">
    <source>
        <dbReference type="PROSITE" id="PS51282"/>
    </source>
</evidence>
<keyword evidence="9" id="KW-0539">Nucleus</keyword>
<evidence type="ECO:0008006" key="16">
    <source>
        <dbReference type="Google" id="ProtNLM"/>
    </source>
</evidence>
<dbReference type="InterPro" id="IPR014891">
    <property type="entry name" value="DWNN_domain"/>
</dbReference>